<evidence type="ECO:0000313" key="3">
    <source>
        <dbReference type="Proteomes" id="UP000707071"/>
    </source>
</evidence>
<evidence type="ECO:0008006" key="4">
    <source>
        <dbReference type="Google" id="ProtNLM"/>
    </source>
</evidence>
<dbReference type="AlphaFoldDB" id="A0A9P7U465"/>
<comment type="caution">
    <text evidence="2">The sequence shown here is derived from an EMBL/GenBank/DDBJ whole genome shotgun (WGS) entry which is preliminary data.</text>
</comment>
<evidence type="ECO:0000256" key="1">
    <source>
        <dbReference type="SAM" id="MobiDB-lite"/>
    </source>
</evidence>
<evidence type="ECO:0000313" key="2">
    <source>
        <dbReference type="EMBL" id="KAG6289319.1"/>
    </source>
</evidence>
<reference evidence="2 3" key="1">
    <citation type="journal article" date="2020" name="bioRxiv">
        <title>Whole genome comparisons of ergot fungi reveals the divergence and evolution of species within the genus Claviceps are the result of varying mechanisms driving genome evolution and host range expansion.</title>
        <authorList>
            <person name="Wyka S.A."/>
            <person name="Mondo S.J."/>
            <person name="Liu M."/>
            <person name="Dettman J."/>
            <person name="Nalam V."/>
            <person name="Broders K.D."/>
        </authorList>
    </citation>
    <scope>NUCLEOTIDE SEQUENCE [LARGE SCALE GENOMIC DNA]</scope>
    <source>
        <strain evidence="2 3">Clav52</strain>
    </source>
</reference>
<organism evidence="2 3">
    <name type="scientific">Claviceps aff. purpurea</name>
    <dbReference type="NCBI Taxonomy" id="1967640"/>
    <lineage>
        <taxon>Eukaryota</taxon>
        <taxon>Fungi</taxon>
        <taxon>Dikarya</taxon>
        <taxon>Ascomycota</taxon>
        <taxon>Pezizomycotina</taxon>
        <taxon>Sordariomycetes</taxon>
        <taxon>Hypocreomycetidae</taxon>
        <taxon>Hypocreales</taxon>
        <taxon>Clavicipitaceae</taxon>
        <taxon>Claviceps</taxon>
    </lineage>
</organism>
<gene>
    <name evidence="2" type="ORF">E4U09_005073</name>
</gene>
<keyword evidence="3" id="KW-1185">Reference proteome</keyword>
<dbReference type="EMBL" id="SRRH01000415">
    <property type="protein sequence ID" value="KAG6289319.1"/>
    <property type="molecule type" value="Genomic_DNA"/>
</dbReference>
<dbReference type="Gene3D" id="3.30.710.10">
    <property type="entry name" value="Potassium Channel Kv1.1, Chain A"/>
    <property type="match status" value="1"/>
</dbReference>
<proteinExistence type="predicted"/>
<dbReference type="InterPro" id="IPR011333">
    <property type="entry name" value="SKP1/BTB/POZ_sf"/>
</dbReference>
<feature type="region of interest" description="Disordered" evidence="1">
    <location>
        <begin position="130"/>
        <end position="157"/>
    </location>
</feature>
<accession>A0A9P7U465</accession>
<sequence length="405" mass="45919">MKDSRFELDPQGDTILVLRCPKKEQPVWEPKKESAKWTRRHNFIRQKLFGSETNPEKDADLSGDPHDDEGTHEQTPEPIAPDDEPSVPKDGGDAREQNAKSNEVQFRLSSRHLALASPVFKTMLNGTWKESAAPSDQSKKSAKTRKPPKKDSDSSTRYELTATEWDDEVFLMLMNIIHGRSTLVPLSIDLITLVKLSVLVDYYQCQEVAQLVFRIWIKEFFLPKSYGPDCVAWIFVSWVFSHAKLFEKMTQLAMSTSEGGFGTIYLPLPQNLLSMATPHLHGFTELIYFAAVMEQKRDQILDEIFEILGNLCENLCKGRLGCSFACSAMLLGTLLKGMDEHKLYRACSARRVRVVVLSLKSAAGRQCVCTLQGFLEADFNRTWQNLDGLKLKDFKGQKRKFADVS</sequence>
<feature type="compositionally biased region" description="Basic and acidic residues" evidence="1">
    <location>
        <begin position="54"/>
        <end position="75"/>
    </location>
</feature>
<feature type="compositionally biased region" description="Basic and acidic residues" evidence="1">
    <location>
        <begin position="24"/>
        <end position="36"/>
    </location>
</feature>
<dbReference type="Proteomes" id="UP000707071">
    <property type="component" value="Unassembled WGS sequence"/>
</dbReference>
<name>A0A9P7U465_9HYPO</name>
<protein>
    <recommendedName>
        <fullName evidence="4">BTB domain-containing protein</fullName>
    </recommendedName>
</protein>
<feature type="region of interest" description="Disordered" evidence="1">
    <location>
        <begin position="24"/>
        <end position="103"/>
    </location>
</feature>
<feature type="compositionally biased region" description="Basic and acidic residues" evidence="1">
    <location>
        <begin position="86"/>
        <end position="98"/>
    </location>
</feature>